<sequence>MSTSTEQRLVNALEAAVCTIRMLSPSVVPGWVPPAPVPTTCQICMDDFEPMSTPLVTKLCHDKCPAVLCPSCVAEHVRIAVEDAFPGVLPKVRCPICLTFMNKSKWLAYTSSEVLAAYKSVCQRACTYQTPCCHNANYTQLPVGMSEHNKYGALAPLKLVPSLKAKFPQLRALTKQFCNHKLPSKTLIRFIEDEFGAKTSLETQHLLVEHMYTRILDEERRATLLLAYHAKYKLLKTRCCNRIVCFNCKRGTLPSHTVCDKLSIKSDCIVECRSCRVTIVKVDGCDVLRCWCGFIMNWPEEVQIRNQNQRGLIPVDISDTELYSAWSKWKSPLHLNVHSDLATLLHTKRVRHIDQMLLRYTPRLRRTVQHYAQKRRKSKLIAQLQEHMHAKELNVLTSKLKVTQVLEQMRRWCCQIHWQLVQNAIQTKFFWELYYDYHEEELDAIKDEEQAILLLGS</sequence>
<dbReference type="OrthoDB" id="78940at2759"/>
<accession>A0A8K1FHP9</accession>
<organism evidence="1 2">
    <name type="scientific">Pythium oligandrum</name>
    <name type="common">Mycoparasitic fungus</name>
    <dbReference type="NCBI Taxonomy" id="41045"/>
    <lineage>
        <taxon>Eukaryota</taxon>
        <taxon>Sar</taxon>
        <taxon>Stramenopiles</taxon>
        <taxon>Oomycota</taxon>
        <taxon>Peronosporomycetes</taxon>
        <taxon>Pythiales</taxon>
        <taxon>Pythiaceae</taxon>
        <taxon>Pythium</taxon>
    </lineage>
</organism>
<dbReference type="AlphaFoldDB" id="A0A8K1FHP9"/>
<name>A0A8K1FHP9_PYTOL</name>
<proteinExistence type="predicted"/>
<keyword evidence="2" id="KW-1185">Reference proteome</keyword>
<gene>
    <name evidence="1" type="ORF">Poli38472_007123</name>
</gene>
<evidence type="ECO:0000313" key="2">
    <source>
        <dbReference type="Proteomes" id="UP000794436"/>
    </source>
</evidence>
<dbReference type="Proteomes" id="UP000794436">
    <property type="component" value="Unassembled WGS sequence"/>
</dbReference>
<evidence type="ECO:0000313" key="1">
    <source>
        <dbReference type="EMBL" id="TMW58978.1"/>
    </source>
</evidence>
<reference evidence="1" key="1">
    <citation type="submission" date="2019-03" db="EMBL/GenBank/DDBJ databases">
        <title>Long read genome sequence of the mycoparasitic Pythium oligandrum ATCC 38472 isolated from sugarbeet rhizosphere.</title>
        <authorList>
            <person name="Gaulin E."/>
        </authorList>
    </citation>
    <scope>NUCLEOTIDE SEQUENCE</scope>
    <source>
        <strain evidence="1">ATCC 38472_TT</strain>
    </source>
</reference>
<protein>
    <recommendedName>
        <fullName evidence="3">RING-type domain-containing protein</fullName>
    </recommendedName>
</protein>
<evidence type="ECO:0008006" key="3">
    <source>
        <dbReference type="Google" id="ProtNLM"/>
    </source>
</evidence>
<comment type="caution">
    <text evidence="1">The sequence shown here is derived from an EMBL/GenBank/DDBJ whole genome shotgun (WGS) entry which is preliminary data.</text>
</comment>
<dbReference type="EMBL" id="SPLM01000110">
    <property type="protein sequence ID" value="TMW58978.1"/>
    <property type="molecule type" value="Genomic_DNA"/>
</dbReference>